<dbReference type="PANTHER" id="PTHR35936:SF25">
    <property type="entry name" value="ABC TRANSPORTER SUBSTRATE-BINDING PROTEIN"/>
    <property type="match status" value="1"/>
</dbReference>
<dbReference type="EMBL" id="MAAO01000006">
    <property type="protein sequence ID" value="OUR96411.1"/>
    <property type="molecule type" value="Genomic_DNA"/>
</dbReference>
<dbReference type="InterPro" id="IPR001638">
    <property type="entry name" value="Solute-binding_3/MltF_N"/>
</dbReference>
<feature type="chain" id="PRO_5013368577" description="Solute-binding protein family 3/N-terminal domain-containing protein" evidence="2">
    <location>
        <begin position="19"/>
        <end position="244"/>
    </location>
</feature>
<sequence>MNFSIFFLSVFLCFNTFAKKVTIATLEWPPYISEKIEGHGSVARIVTMAFKSVGYEVQFEFLPWARALSYVERGKVDAIVPIYKTIEREKKLHFSSSSFQSSPLVLYKRKDANVQIGKQIDLLNYKLGLVNGYNNTEFIDTNKKISKSYSRDDFINLKKLLRNRIDVISIDREVARYLISKNKTKFQDHLSLISPALDIKKLFLGISKNTSKSKKTFNDFNTGLKKIEHLIPQLINDSFSELGM</sequence>
<dbReference type="Pfam" id="PF00497">
    <property type="entry name" value="SBP_bac_3"/>
    <property type="match status" value="1"/>
</dbReference>
<evidence type="ECO:0000256" key="1">
    <source>
        <dbReference type="ARBA" id="ARBA00022729"/>
    </source>
</evidence>
<name>A0A1Y5FA87_9BACT</name>
<dbReference type="Gene3D" id="3.40.190.10">
    <property type="entry name" value="Periplasmic binding protein-like II"/>
    <property type="match status" value="2"/>
</dbReference>
<dbReference type="Proteomes" id="UP000196531">
    <property type="component" value="Unassembled WGS sequence"/>
</dbReference>
<feature type="signal peptide" evidence="2">
    <location>
        <begin position="1"/>
        <end position="18"/>
    </location>
</feature>
<evidence type="ECO:0000313" key="4">
    <source>
        <dbReference type="EMBL" id="OUR96411.1"/>
    </source>
</evidence>
<protein>
    <recommendedName>
        <fullName evidence="3">Solute-binding protein family 3/N-terminal domain-containing protein</fullName>
    </recommendedName>
</protein>
<feature type="domain" description="Solute-binding protein family 3/N-terminal" evidence="3">
    <location>
        <begin position="28"/>
        <end position="219"/>
    </location>
</feature>
<comment type="caution">
    <text evidence="4">The sequence shown here is derived from an EMBL/GenBank/DDBJ whole genome shotgun (WGS) entry which is preliminary data.</text>
</comment>
<gene>
    <name evidence="4" type="ORF">A9Q84_08650</name>
</gene>
<keyword evidence="1 2" id="KW-0732">Signal</keyword>
<dbReference type="SUPFAM" id="SSF53850">
    <property type="entry name" value="Periplasmic binding protein-like II"/>
    <property type="match status" value="1"/>
</dbReference>
<evidence type="ECO:0000313" key="5">
    <source>
        <dbReference type="Proteomes" id="UP000196531"/>
    </source>
</evidence>
<reference evidence="5" key="1">
    <citation type="journal article" date="2017" name="Proc. Natl. Acad. Sci. U.S.A.">
        <title>Simulation of Deepwater Horizon oil plume reveals substrate specialization within a complex community of hydrocarbon-degraders.</title>
        <authorList>
            <person name="Hu P."/>
            <person name="Dubinsky E.A."/>
            <person name="Probst A.J."/>
            <person name="Wang J."/>
            <person name="Sieber C.M.K."/>
            <person name="Tom L.M."/>
            <person name="Gardinali P."/>
            <person name="Banfield J.F."/>
            <person name="Atlas R.M."/>
            <person name="Andersen G.L."/>
        </authorList>
    </citation>
    <scope>NUCLEOTIDE SEQUENCE [LARGE SCALE GENOMIC DNA]</scope>
</reference>
<accession>A0A1Y5FA87</accession>
<dbReference type="PANTHER" id="PTHR35936">
    <property type="entry name" value="MEMBRANE-BOUND LYTIC MUREIN TRANSGLYCOSYLASE F"/>
    <property type="match status" value="1"/>
</dbReference>
<organism evidence="4 5">
    <name type="scientific">Halobacteriovorax marinus</name>
    <dbReference type="NCBI Taxonomy" id="97084"/>
    <lineage>
        <taxon>Bacteria</taxon>
        <taxon>Pseudomonadati</taxon>
        <taxon>Bdellovibrionota</taxon>
        <taxon>Bacteriovoracia</taxon>
        <taxon>Bacteriovoracales</taxon>
        <taxon>Halobacteriovoraceae</taxon>
        <taxon>Halobacteriovorax</taxon>
    </lineage>
</organism>
<evidence type="ECO:0000256" key="2">
    <source>
        <dbReference type="SAM" id="SignalP"/>
    </source>
</evidence>
<proteinExistence type="predicted"/>
<evidence type="ECO:0000259" key="3">
    <source>
        <dbReference type="Pfam" id="PF00497"/>
    </source>
</evidence>
<dbReference type="AlphaFoldDB" id="A0A1Y5FA87"/>